<evidence type="ECO:0000313" key="3">
    <source>
        <dbReference type="Proteomes" id="UP000021369"/>
    </source>
</evidence>
<dbReference type="InterPro" id="IPR007863">
    <property type="entry name" value="Peptidase_M16_C"/>
</dbReference>
<dbReference type="InterPro" id="IPR050361">
    <property type="entry name" value="MPP/UQCRC_Complex"/>
</dbReference>
<organism evidence="2 3">
    <name type="scientific">Ruminococcus albus SY3</name>
    <dbReference type="NCBI Taxonomy" id="1341156"/>
    <lineage>
        <taxon>Bacteria</taxon>
        <taxon>Bacillati</taxon>
        <taxon>Bacillota</taxon>
        <taxon>Clostridia</taxon>
        <taxon>Eubacteriales</taxon>
        <taxon>Oscillospiraceae</taxon>
        <taxon>Ruminococcus</taxon>
    </lineage>
</organism>
<dbReference type="SUPFAM" id="SSF63411">
    <property type="entry name" value="LuxS/MPP-like metallohydrolase"/>
    <property type="match status" value="2"/>
</dbReference>
<dbReference type="PANTHER" id="PTHR11851:SF186">
    <property type="entry name" value="INACTIVE METALLOPROTEASE YMFF-RELATED"/>
    <property type="match status" value="1"/>
</dbReference>
<dbReference type="GO" id="GO:0046872">
    <property type="term" value="F:metal ion binding"/>
    <property type="evidence" value="ECO:0007669"/>
    <property type="project" value="InterPro"/>
</dbReference>
<dbReference type="Pfam" id="PF05193">
    <property type="entry name" value="Peptidase_M16_C"/>
    <property type="match status" value="1"/>
</dbReference>
<protein>
    <submittedName>
        <fullName evidence="2">Peptidase M16</fullName>
    </submittedName>
</protein>
<name>A0A011WQA4_RUMAL</name>
<dbReference type="AlphaFoldDB" id="A0A011WQA4"/>
<dbReference type="InterPro" id="IPR011249">
    <property type="entry name" value="Metalloenz_LuxS/M16"/>
</dbReference>
<reference evidence="2 3" key="1">
    <citation type="submission" date="2013-06" db="EMBL/GenBank/DDBJ databases">
        <title>Rumen cellulosomics: divergent fiber-degrading strategies revealed by comparative genome-wide analysis of six Ruminococcal strains.</title>
        <authorList>
            <person name="Dassa B."/>
            <person name="Borovok I."/>
            <person name="Lamed R."/>
            <person name="Flint H."/>
            <person name="Yeoman C.J."/>
            <person name="White B."/>
            <person name="Bayer E.A."/>
        </authorList>
    </citation>
    <scope>NUCLEOTIDE SEQUENCE [LARGE SCALE GENOMIC DNA]</scope>
    <source>
        <strain evidence="2 3">SY3</strain>
    </source>
</reference>
<dbReference type="EMBL" id="JEOB01000002">
    <property type="protein sequence ID" value="EXM39195.1"/>
    <property type="molecule type" value="Genomic_DNA"/>
</dbReference>
<dbReference type="PATRIC" id="fig|1341156.4.peg.813"/>
<dbReference type="Proteomes" id="UP000021369">
    <property type="component" value="Unassembled WGS sequence"/>
</dbReference>
<dbReference type="Gene3D" id="3.30.830.10">
    <property type="entry name" value="Metalloenzyme, LuxS/M16 peptidase-like"/>
    <property type="match status" value="2"/>
</dbReference>
<sequence>MAIRYDRSVIGEGMTLTRIIDPKYKTNIVRVRFVVPIDPENTGTNSLLMSLLVTSNSEIRSRSELSSKFMGLYGTSIGSIAGNVSDYQAMGISMNMIMDKYTIGGEVISEEAVRQLLLCVLSPDITDGKFNENYFRLRKQELLDNIAASVNDKRTYAYLKAKEVIYEGEPAANTDFGTAERAESITQEELMAQYRYLLESAVIDITVCGGGDIDSAVDMLKEAFSKLERKNVVKVDYRTLSPLKNGVCIKEEFMDVKQCKMFMAYKSDYDDIYVCKVMSCLLGGSAFSKLFLNVREKLSLCYGCDSYYSELKGVMLIESGVDAVNIEKAQEAIREQVKILQGGGFTEEELENTKMYIKSNFMANYDSEWDMAAWYRAQNSRGTAYTPEEVCDIVDRITAEQVTECAKSFKEDTVFVLKAKEDTADE</sequence>
<evidence type="ECO:0000259" key="1">
    <source>
        <dbReference type="Pfam" id="PF05193"/>
    </source>
</evidence>
<dbReference type="OrthoDB" id="9762085at2"/>
<proteinExistence type="predicted"/>
<dbReference type="NCBIfam" id="NF047422">
    <property type="entry name" value="YfmF_fam"/>
    <property type="match status" value="1"/>
</dbReference>
<dbReference type="PANTHER" id="PTHR11851">
    <property type="entry name" value="METALLOPROTEASE"/>
    <property type="match status" value="1"/>
</dbReference>
<keyword evidence="3" id="KW-1185">Reference proteome</keyword>
<accession>A0A011WQA4</accession>
<gene>
    <name evidence="2" type="ORF">RASY3_04230</name>
</gene>
<comment type="caution">
    <text evidence="2">The sequence shown here is derived from an EMBL/GenBank/DDBJ whole genome shotgun (WGS) entry which is preliminary data.</text>
</comment>
<feature type="domain" description="Peptidase M16 C-terminal" evidence="1">
    <location>
        <begin position="184"/>
        <end position="355"/>
    </location>
</feature>
<evidence type="ECO:0000313" key="2">
    <source>
        <dbReference type="EMBL" id="EXM39195.1"/>
    </source>
</evidence>
<dbReference type="RefSeq" id="WP_037285547.1">
    <property type="nucleotide sequence ID" value="NZ_JEOB01000002.1"/>
</dbReference>